<keyword evidence="4" id="KW-0167">Capsid protein</keyword>
<accession>U5NU19</accession>
<sequence>MTTEFALAVAEINEALCQSSLFNNYDIVIDSSHRANENADGRWVMEEESARRNIFMWGTDRKIDDAINGIPGAQSYLSVPEHVDNVLGEFEKEGLEERSIVKHKVMRELKWSMDMQSQEWTVGYHGKPKVECRFGDIYCHDHLFETLVYLRHPGRMSGCEHEHLRALNEYVYSGLHHIVHNTLYLVDESFKVKCEENKPYRFARGVIFPYNVIDESELATFREEKCFPDKFTSVVNLGRSEGKKVMIEEGVEVYAENEVTDEDGVEKDDNDIEHLKKTIEIIESKLRETTQEEKRRRFTLELQNQKDIVRDRERAASGCKRISFTQGYERNADGGVASTSDDSEYDEEESVLDAQYDILKLFNGARDFALKKEIKDGGKVYNYTRYNEMSQRNLDTLDKIELFYDSVENQNATKKFLDIKQSTYGFYRKNGKVISGYGPLKIEGALTSTYMHKLREDTRYKELVMLIEYNVEGRKTKIVGKELCNLFRLKSKELVDDTILYKEDGEYVDVIVKVIAIFYAAKDDALDELIKIANESKLLKKPIPQQQFNQIEDAHMLVQWKNVVKFSIILFQIYGQYIDLHCPYHVLRGAMLYMNSFYGDVLDVLRDKVKWDIRTDDNGLGWRFQEGKNKKGEEPRRTPMRRVNVYASRLQRGRAGVCWRLIWSQQPKVNIYEGYPHFEEDVDIVQSTFNETNVHEYYQEILNADKWDDVRIDVDSLLNERSQFYSKNIVDDFYLDDQGILVTPPYYGEQVYYNVIANCNYKCTVTQTHATTGDKNEFKHSGGQRLLSPNNWFYPFQDQYDSAVICEGQALSTRRQPRGRLERTYIDSIARDKEFLQYINVKVTDIVDNFCPLTYPSLYLPWKFYTTLFSLYVNFMPLSVRVKIQGNFDHVKLFPDIQLYNVSYEVFDVHTAIYNIFVEGFNAQRLKNRDDIRTFLRTYQEVGGSERLHMLKNAMPLLYAIITDVSETEVDRFFVINFLFLLSYVEINCEVIKKVYVPLCYCRSTDILICGVMLSPSPARNYASRFFSLLSRFFGLNQHKKWKGANEVQLAARAKAISFYIGEIGASITRELNITQTKIQNLAMWVGSKCRSAEEAIMVFQAITYPRAGYFLLIIGSSTIDENYVLREARRVYRKSERTRRGIVLCKIRENRIIELKIDGDIKARIMERNFWGIVHDILLIKSEGEIFGNAHIVTKLMNV</sequence>
<name>U5NU19_9REOV</name>
<evidence type="ECO:0000256" key="5">
    <source>
        <dbReference type="ARBA" id="ARBA00022844"/>
    </source>
</evidence>
<gene>
    <name evidence="8" type="ORF">CGLV_VP2</name>
</gene>
<comment type="subcellular location">
    <subcellularLocation>
        <location evidence="1">Virion</location>
    </subcellularLocation>
</comment>
<dbReference type="InterPro" id="IPR001742">
    <property type="entry name" value="Capsid_VP2_Orbivir"/>
</dbReference>
<comment type="similarity">
    <text evidence="2">Belongs to the orbivirus VP2 family.</text>
</comment>
<dbReference type="KEGG" id="vg:17426940"/>
<evidence type="ECO:0000256" key="1">
    <source>
        <dbReference type="ARBA" id="ARBA00004328"/>
    </source>
</evidence>
<evidence type="ECO:0000256" key="6">
    <source>
        <dbReference type="ARBA" id="ARBA00022996"/>
    </source>
</evidence>
<dbReference type="EMBL" id="KF624615">
    <property type="protein sequence ID" value="AGY34643.1"/>
    <property type="molecule type" value="Genomic_RNA"/>
</dbReference>
<organism evidence="8 9">
    <name type="scientific">Changuinola virus</name>
    <dbReference type="NCBI Taxonomy" id="40052"/>
    <lineage>
        <taxon>Viruses</taxon>
        <taxon>Riboviria</taxon>
        <taxon>Orthornavirae</taxon>
        <taxon>Duplornaviricota</taxon>
        <taxon>Resentoviricetes</taxon>
        <taxon>Reovirales</taxon>
        <taxon>Sedoreoviridae</taxon>
        <taxon>Orbivirus</taxon>
        <taxon>Orbivirus changuinolaense</taxon>
    </lineage>
</organism>
<evidence type="ECO:0000256" key="3">
    <source>
        <dbReference type="ARBA" id="ARBA00015347"/>
    </source>
</evidence>
<keyword evidence="7" id="KW-0175">Coiled coil</keyword>
<feature type="coiled-coil region" evidence="7">
    <location>
        <begin position="265"/>
        <end position="292"/>
    </location>
</feature>
<evidence type="ECO:0000256" key="7">
    <source>
        <dbReference type="SAM" id="Coils"/>
    </source>
</evidence>
<reference evidence="8 9" key="2">
    <citation type="journal article" date="2013" name="Genome Announc.">
        <title>Changuinola Virus Serogroup, New Genomes within the Genus Orbivirus (Family Reoviridae) Isolated in the Brazilian Amazon Region.</title>
        <authorList>
            <person name="Silva S.P."/>
            <person name="Dilcher M."/>
            <person name="Weidmann M."/>
            <person name="Carvalho V.L."/>
            <person name="Casseb A.R."/>
            <person name="Silva E.V."/>
            <person name="Nunes K.N."/>
            <person name="Chiang J.O."/>
            <person name="Martins L.C."/>
            <person name="Vasconcelos P.F."/>
            <person name="Nunes M.R."/>
        </authorList>
    </citation>
    <scope>NUCLEOTIDE SEQUENCE [LARGE SCALE GENOMIC DNA]</scope>
    <source>
        <strain evidence="8">CGLV/BE AN 28873</strain>
    </source>
</reference>
<dbReference type="Proteomes" id="UP000099533">
    <property type="component" value="Genome"/>
</dbReference>
<keyword evidence="5" id="KW-0946">Virion</keyword>
<evidence type="ECO:0000313" key="9">
    <source>
        <dbReference type="Proteomes" id="UP000099533"/>
    </source>
</evidence>
<reference evidence="8 9" key="1">
    <citation type="journal article" date="2013" name="Genome">
        <title>Changuinola virus serogroup Orbiviruses: new genomes within the Reoviridae family isolated from Brazil.</title>
        <authorList>
            <person name="Silva S.P."/>
            <person name="Dilcher M."/>
            <person name="Weidmann M."/>
            <person name="Carvalho V.L."/>
            <person name="Casseb A.R."/>
            <person name="Silva E.V.P."/>
            <person name="Nunes K.N.B."/>
            <person name="Chiang J.O."/>
            <person name="Martins L.C."/>
            <person name="Vasconcelos P.F.C."/>
            <person name="Nunes M.R.T."/>
        </authorList>
    </citation>
    <scope>NUCLEOTIDE SEQUENCE [LARGE SCALE GENOMIC DNA]</scope>
    <source>
        <strain evidence="8">CGLV/BE AN 28873</strain>
    </source>
</reference>
<proteinExistence type="inferred from homology"/>
<dbReference type="Pfam" id="PF00898">
    <property type="entry name" value="Orbi_VP2"/>
    <property type="match status" value="1"/>
</dbReference>
<keyword evidence="6" id="KW-1153">Inner capsid protein</keyword>
<evidence type="ECO:0000256" key="4">
    <source>
        <dbReference type="ARBA" id="ARBA00022561"/>
    </source>
</evidence>
<dbReference type="GO" id="GO:0005198">
    <property type="term" value="F:structural molecule activity"/>
    <property type="evidence" value="ECO:0007669"/>
    <property type="project" value="InterPro"/>
</dbReference>
<protein>
    <recommendedName>
        <fullName evidence="3">Outer capsid protein VP2</fullName>
    </recommendedName>
</protein>
<dbReference type="GeneID" id="17426940"/>
<dbReference type="RefSeq" id="YP_008719920.1">
    <property type="nucleotide sequence ID" value="NC_022633.1"/>
</dbReference>
<keyword evidence="9" id="KW-1185">Reference proteome</keyword>
<evidence type="ECO:0000313" key="8">
    <source>
        <dbReference type="EMBL" id="AGY34643.1"/>
    </source>
</evidence>
<evidence type="ECO:0000256" key="2">
    <source>
        <dbReference type="ARBA" id="ARBA00008722"/>
    </source>
</evidence>
<dbReference type="GO" id="GO:0039625">
    <property type="term" value="C:viral inner capsid"/>
    <property type="evidence" value="ECO:0007669"/>
    <property type="project" value="UniProtKB-KW"/>
</dbReference>